<reference evidence="1" key="1">
    <citation type="submission" date="2020-02" db="EMBL/GenBank/DDBJ databases">
        <authorList>
            <person name="Meier V. D."/>
        </authorList>
    </citation>
    <scope>NUCLEOTIDE SEQUENCE</scope>
    <source>
        <strain evidence="1">AVDCRST_MAG84</strain>
    </source>
</reference>
<protein>
    <recommendedName>
        <fullName evidence="2">Methyltransferase domain-containing protein</fullName>
    </recommendedName>
</protein>
<dbReference type="Gene3D" id="3.40.50.150">
    <property type="entry name" value="Vaccinia Virus protein VP39"/>
    <property type="match status" value="1"/>
</dbReference>
<dbReference type="EMBL" id="CADCTZ010000200">
    <property type="protein sequence ID" value="CAA9319970.1"/>
    <property type="molecule type" value="Genomic_DNA"/>
</dbReference>
<evidence type="ECO:0000313" key="1">
    <source>
        <dbReference type="EMBL" id="CAA9319970.1"/>
    </source>
</evidence>
<dbReference type="SUPFAM" id="SSF53335">
    <property type="entry name" value="S-adenosyl-L-methionine-dependent methyltransferases"/>
    <property type="match status" value="1"/>
</dbReference>
<dbReference type="AlphaFoldDB" id="A0A6J4L0Y0"/>
<sequence length="72" mass="7635">MAAGRILDFGAGIGTHTIAAALCPQLEQVVYCDLNPIHGNFVQSRAAKLGLSEKTLCSQEVSPTEVFDTIIC</sequence>
<proteinExistence type="predicted"/>
<name>A0A6J4L0Y0_9CYAN</name>
<organism evidence="1">
    <name type="scientific">uncultured Microcoleus sp</name>
    <dbReference type="NCBI Taxonomy" id="259945"/>
    <lineage>
        <taxon>Bacteria</taxon>
        <taxon>Bacillati</taxon>
        <taxon>Cyanobacteriota</taxon>
        <taxon>Cyanophyceae</taxon>
        <taxon>Oscillatoriophycideae</taxon>
        <taxon>Oscillatoriales</taxon>
        <taxon>Microcoleaceae</taxon>
        <taxon>Microcoleus</taxon>
        <taxon>environmental samples</taxon>
    </lineage>
</organism>
<dbReference type="InterPro" id="IPR029063">
    <property type="entry name" value="SAM-dependent_MTases_sf"/>
</dbReference>
<gene>
    <name evidence="1" type="ORF">AVDCRST_MAG84-1282</name>
</gene>
<accession>A0A6J4L0Y0</accession>
<evidence type="ECO:0008006" key="2">
    <source>
        <dbReference type="Google" id="ProtNLM"/>
    </source>
</evidence>